<keyword evidence="5" id="KW-1185">Reference proteome</keyword>
<feature type="transmembrane region" description="Helical" evidence="2">
    <location>
        <begin position="353"/>
        <end position="374"/>
    </location>
</feature>
<feature type="compositionally biased region" description="Acidic residues" evidence="1">
    <location>
        <begin position="506"/>
        <end position="525"/>
    </location>
</feature>
<feature type="region of interest" description="Disordered" evidence="1">
    <location>
        <begin position="502"/>
        <end position="548"/>
    </location>
</feature>
<keyword evidence="2" id="KW-0812">Transmembrane</keyword>
<evidence type="ECO:0000313" key="4">
    <source>
        <dbReference type="EMBL" id="PXF46213.1"/>
    </source>
</evidence>
<name>A0A2V3IVV5_9FLOR</name>
<dbReference type="AlphaFoldDB" id="A0A2V3IVV5"/>
<feature type="signal peptide" evidence="3">
    <location>
        <begin position="1"/>
        <end position="35"/>
    </location>
</feature>
<dbReference type="Proteomes" id="UP000247409">
    <property type="component" value="Unassembled WGS sequence"/>
</dbReference>
<feature type="compositionally biased region" description="Basic residues" evidence="1">
    <location>
        <begin position="539"/>
        <end position="548"/>
    </location>
</feature>
<feature type="chain" id="PRO_5016048499" evidence="3">
    <location>
        <begin position="36"/>
        <end position="548"/>
    </location>
</feature>
<dbReference type="EMBL" id="NBIV01000042">
    <property type="protein sequence ID" value="PXF46213.1"/>
    <property type="molecule type" value="Genomic_DNA"/>
</dbReference>
<feature type="transmembrane region" description="Helical" evidence="2">
    <location>
        <begin position="395"/>
        <end position="414"/>
    </location>
</feature>
<evidence type="ECO:0000313" key="5">
    <source>
        <dbReference type="Proteomes" id="UP000247409"/>
    </source>
</evidence>
<evidence type="ECO:0000256" key="3">
    <source>
        <dbReference type="SAM" id="SignalP"/>
    </source>
</evidence>
<organism evidence="4 5">
    <name type="scientific">Gracilariopsis chorda</name>
    <dbReference type="NCBI Taxonomy" id="448386"/>
    <lineage>
        <taxon>Eukaryota</taxon>
        <taxon>Rhodophyta</taxon>
        <taxon>Florideophyceae</taxon>
        <taxon>Rhodymeniophycidae</taxon>
        <taxon>Gracilariales</taxon>
        <taxon>Gracilariaceae</taxon>
        <taxon>Gracilariopsis</taxon>
    </lineage>
</organism>
<accession>A0A2V3IVV5</accession>
<keyword evidence="3" id="KW-0732">Signal</keyword>
<dbReference type="OrthoDB" id="10874at2759"/>
<evidence type="ECO:0000256" key="1">
    <source>
        <dbReference type="SAM" id="MobiDB-lite"/>
    </source>
</evidence>
<proteinExistence type="predicted"/>
<reference evidence="4 5" key="1">
    <citation type="journal article" date="2018" name="Mol. Biol. Evol.">
        <title>Analysis of the draft genome of the red seaweed Gracilariopsis chorda provides insights into genome size evolution in Rhodophyta.</title>
        <authorList>
            <person name="Lee J."/>
            <person name="Yang E.C."/>
            <person name="Graf L."/>
            <person name="Yang J.H."/>
            <person name="Qiu H."/>
            <person name="Zel Zion U."/>
            <person name="Chan C.X."/>
            <person name="Stephens T.G."/>
            <person name="Weber A.P.M."/>
            <person name="Boo G.H."/>
            <person name="Boo S.M."/>
            <person name="Kim K.M."/>
            <person name="Shin Y."/>
            <person name="Jung M."/>
            <person name="Lee S.J."/>
            <person name="Yim H.S."/>
            <person name="Lee J.H."/>
            <person name="Bhattacharya D."/>
            <person name="Yoon H.S."/>
        </authorList>
    </citation>
    <scope>NUCLEOTIDE SEQUENCE [LARGE SCALE GENOMIC DNA]</scope>
    <source>
        <strain evidence="4 5">SKKU-2015</strain>
        <tissue evidence="4">Whole body</tissue>
    </source>
</reference>
<feature type="transmembrane region" description="Helical" evidence="2">
    <location>
        <begin position="468"/>
        <end position="492"/>
    </location>
</feature>
<sequence length="548" mass="60358">MSFLACPGNCSRAAFIILFLETLLILLRTPSTASATPVPEVHISADKDVPLLRHVKSIGLEGTLTLLERLRDAIGTATQAWGFGPSLMHSVHHSLEHGPLRVVYRNAISAELGALKGAGRLKELMTRGFGTVGVVRYLFKSNRMNVAGESTQVMTACRCTGHDCTEAILLRPVNITETGPDGRIRLTGRKSCIYQFYKGTFTDCHSETIKTQDKRKGQSRHHSDYWVFEVNASQHGEGSWKALGFRGWDYACHEDDFKSLPRVNVSGIGMANISSEIEDYPLRKDEGPVPMDSRSGCRPPPGVQYFRDEREEDGAQCAETYEFSIAAGSFRASQMDQVAIGMKADSYTSELPALLRFWEVLVLSCAASLGLYFAHASLAKYRKKGFWSRLRTVKLVAVILMSVAFEALPLHFALGFEADAKKWAGRFAYLAATIAVGKDQVQVQESAYGNIVVLTALLGESQYIETQLVTVVAFTAVVDIGGVVILLAVVFVHCRARASRGKMGEDEHDGEEEDMQDEMDDELDSDCSQSYDSEGRAVGIKKMKNARL</sequence>
<evidence type="ECO:0000256" key="2">
    <source>
        <dbReference type="SAM" id="Phobius"/>
    </source>
</evidence>
<comment type="caution">
    <text evidence="4">The sequence shown here is derived from an EMBL/GenBank/DDBJ whole genome shotgun (WGS) entry which is preliminary data.</text>
</comment>
<gene>
    <name evidence="4" type="ORF">BWQ96_03998</name>
</gene>
<keyword evidence="2" id="KW-1133">Transmembrane helix</keyword>
<keyword evidence="2" id="KW-0472">Membrane</keyword>
<protein>
    <submittedName>
        <fullName evidence="4">Uncharacterized protein</fullName>
    </submittedName>
</protein>